<accession>A0AAE1ADQ5</accession>
<reference evidence="2" key="1">
    <citation type="journal article" date="2023" name="G3 (Bethesda)">
        <title>A reference genome for the long-term kleptoplast-retaining sea slug Elysia crispata morphotype clarki.</title>
        <authorList>
            <person name="Eastman K.E."/>
            <person name="Pendleton A.L."/>
            <person name="Shaikh M.A."/>
            <person name="Suttiyut T."/>
            <person name="Ogas R."/>
            <person name="Tomko P."/>
            <person name="Gavelis G."/>
            <person name="Widhalm J.R."/>
            <person name="Wisecaver J.H."/>
        </authorList>
    </citation>
    <scope>NUCLEOTIDE SEQUENCE</scope>
    <source>
        <strain evidence="2">ECLA1</strain>
    </source>
</reference>
<gene>
    <name evidence="2" type="ORF">RRG08_013950</name>
</gene>
<evidence type="ECO:0000313" key="3">
    <source>
        <dbReference type="Proteomes" id="UP001283361"/>
    </source>
</evidence>
<name>A0AAE1ADQ5_9GAST</name>
<evidence type="ECO:0000313" key="2">
    <source>
        <dbReference type="EMBL" id="KAK3785949.1"/>
    </source>
</evidence>
<comment type="caution">
    <text evidence="2">The sequence shown here is derived from an EMBL/GenBank/DDBJ whole genome shotgun (WGS) entry which is preliminary data.</text>
</comment>
<dbReference type="AlphaFoldDB" id="A0AAE1ADQ5"/>
<proteinExistence type="predicted"/>
<evidence type="ECO:0000256" key="1">
    <source>
        <dbReference type="SAM" id="MobiDB-lite"/>
    </source>
</evidence>
<keyword evidence="3" id="KW-1185">Reference proteome</keyword>
<organism evidence="2 3">
    <name type="scientific">Elysia crispata</name>
    <name type="common">lettuce slug</name>
    <dbReference type="NCBI Taxonomy" id="231223"/>
    <lineage>
        <taxon>Eukaryota</taxon>
        <taxon>Metazoa</taxon>
        <taxon>Spiralia</taxon>
        <taxon>Lophotrochozoa</taxon>
        <taxon>Mollusca</taxon>
        <taxon>Gastropoda</taxon>
        <taxon>Heterobranchia</taxon>
        <taxon>Euthyneura</taxon>
        <taxon>Panpulmonata</taxon>
        <taxon>Sacoglossa</taxon>
        <taxon>Placobranchoidea</taxon>
        <taxon>Plakobranchidae</taxon>
        <taxon>Elysia</taxon>
    </lineage>
</organism>
<feature type="region of interest" description="Disordered" evidence="1">
    <location>
        <begin position="1"/>
        <end position="29"/>
    </location>
</feature>
<protein>
    <submittedName>
        <fullName evidence="2">Uncharacterized protein</fullName>
    </submittedName>
</protein>
<dbReference type="Proteomes" id="UP001283361">
    <property type="component" value="Unassembled WGS sequence"/>
</dbReference>
<sequence>MAVRISTYTHVGAERKDGPLNSPAQGGRFQTSGSWLYQSGYPTQDHPAPLRIEVLTPAGDEPHPRLLQDTDINSHPITPSFLTSDLVQTSSDSMRKESATKHGALVAGVKISALGTRAMRDKRSRSRCLRQAEPGAIWSVMSLEWTSYQVDKDRQRTQKPEVWALLVRTPRSRLIPTSVSILFSTLRMAGKTTSFTAVLHTVKLQAMVLLSFCCDRVCLSGTKWREF</sequence>
<dbReference type="EMBL" id="JAWDGP010002044">
    <property type="protein sequence ID" value="KAK3785949.1"/>
    <property type="molecule type" value="Genomic_DNA"/>
</dbReference>